<gene>
    <name evidence="5" type="ORF">HXX08_11865</name>
    <name evidence="6" type="ORF">OZ401_001716</name>
</gene>
<evidence type="ECO:0000313" key="8">
    <source>
        <dbReference type="Proteomes" id="UP001431572"/>
    </source>
</evidence>
<proteinExistence type="inferred from homology"/>
<comment type="similarity">
    <text evidence="2">Belongs to the SAM hydrolase / SAM-dependent halogenase family.</text>
</comment>
<evidence type="ECO:0000256" key="1">
    <source>
        <dbReference type="ARBA" id="ARBA00022691"/>
    </source>
</evidence>
<keyword evidence="1" id="KW-0949">S-adenosyl-L-methionine</keyword>
<dbReference type="InterPro" id="IPR023228">
    <property type="entry name" value="SAM_OH_AdoTrfase_N_sf"/>
</dbReference>
<dbReference type="SUPFAM" id="SSF101852">
    <property type="entry name" value="Bacterial fluorinating enzyme, C-terminal domain"/>
    <property type="match status" value="1"/>
</dbReference>
<dbReference type="InterPro" id="IPR046470">
    <property type="entry name" value="SAM_HAT_C"/>
</dbReference>
<organism evidence="5 7">
    <name type="scientific">Candidatus Chlorohelix allophototropha</name>
    <dbReference type="NCBI Taxonomy" id="3003348"/>
    <lineage>
        <taxon>Bacteria</taxon>
        <taxon>Bacillati</taxon>
        <taxon>Chloroflexota</taxon>
        <taxon>Chloroflexia</taxon>
        <taxon>Candidatus Chloroheliales</taxon>
        <taxon>Candidatus Chloroheliaceae</taxon>
        <taxon>Candidatus Chlorohelix</taxon>
    </lineage>
</organism>
<evidence type="ECO:0000259" key="3">
    <source>
        <dbReference type="Pfam" id="PF01887"/>
    </source>
</evidence>
<dbReference type="InterPro" id="IPR002747">
    <property type="entry name" value="SAM_OH_AdoTrfase"/>
</dbReference>
<feature type="domain" description="S-adenosyl-l-methionine hydroxide adenosyltransferase C-terminal" evidence="4">
    <location>
        <begin position="179"/>
        <end position="268"/>
    </location>
</feature>
<dbReference type="EMBL" id="CP128399">
    <property type="protein sequence ID" value="WJW65936.1"/>
    <property type="molecule type" value="Genomic_DNA"/>
</dbReference>
<dbReference type="PIRSF" id="PIRSF006779">
    <property type="entry name" value="UCP006779"/>
    <property type="match status" value="1"/>
</dbReference>
<protein>
    <submittedName>
        <fullName evidence="5">SAM-dependent chlorinase/fluorinase</fullName>
    </submittedName>
</protein>
<dbReference type="Pfam" id="PF20257">
    <property type="entry name" value="SAM_HAT_C"/>
    <property type="match status" value="1"/>
</dbReference>
<dbReference type="RefSeq" id="WP_341467823.1">
    <property type="nucleotide sequence ID" value="NZ_CP128399.1"/>
</dbReference>
<dbReference type="SUPFAM" id="SSF102522">
    <property type="entry name" value="Bacterial fluorinating enzyme, N-terminal domain"/>
    <property type="match status" value="1"/>
</dbReference>
<reference evidence="5 7" key="1">
    <citation type="submission" date="2020-06" db="EMBL/GenBank/DDBJ databases">
        <title>Anoxygenic phototrophic Chloroflexota member uses a Type I reaction center.</title>
        <authorList>
            <person name="Tsuji J.M."/>
            <person name="Shaw N.A."/>
            <person name="Nagashima S."/>
            <person name="Venkiteswaran J."/>
            <person name="Schiff S.L."/>
            <person name="Hanada S."/>
            <person name="Tank M."/>
            <person name="Neufeld J.D."/>
        </authorList>
    </citation>
    <scope>NUCLEOTIDE SEQUENCE [LARGE SCALE GENOMIC DNA]</scope>
    <source>
        <strain evidence="5">L227-S17</strain>
    </source>
</reference>
<accession>A0A8T7LZU2</accession>
<dbReference type="InterPro" id="IPR023227">
    <property type="entry name" value="SAM_OH_AdoTrfase_C_sf"/>
</dbReference>
<dbReference type="PANTHER" id="PTHR35092">
    <property type="entry name" value="CHLORINASE MJ1651"/>
    <property type="match status" value="1"/>
</dbReference>
<evidence type="ECO:0000313" key="5">
    <source>
        <dbReference type="EMBL" id="NWJ46567.1"/>
    </source>
</evidence>
<dbReference type="PANTHER" id="PTHR35092:SF1">
    <property type="entry name" value="CHLORINASE MJ1651"/>
    <property type="match status" value="1"/>
</dbReference>
<evidence type="ECO:0000259" key="4">
    <source>
        <dbReference type="Pfam" id="PF20257"/>
    </source>
</evidence>
<evidence type="ECO:0000313" key="6">
    <source>
        <dbReference type="EMBL" id="WJW65936.1"/>
    </source>
</evidence>
<dbReference type="Gene3D" id="2.40.30.90">
    <property type="entry name" value="Bacterial fluorinating enzyme like"/>
    <property type="match status" value="1"/>
</dbReference>
<evidence type="ECO:0000313" key="7">
    <source>
        <dbReference type="Proteomes" id="UP000521676"/>
    </source>
</evidence>
<dbReference type="AlphaFoldDB" id="A0A8T7LZU2"/>
<dbReference type="InterPro" id="IPR046469">
    <property type="entry name" value="SAM_HAT_N"/>
</dbReference>
<dbReference type="Pfam" id="PF01887">
    <property type="entry name" value="SAM_HAT_N"/>
    <property type="match status" value="1"/>
</dbReference>
<feature type="domain" description="S-adenosyl-l-methionine hydroxide adenosyltransferase N-terminal" evidence="3">
    <location>
        <begin position="4"/>
        <end position="150"/>
    </location>
</feature>
<dbReference type="Gene3D" id="3.40.50.10790">
    <property type="entry name" value="S-adenosyl-l-methionine hydroxide adenosyltransferase, N-terminal"/>
    <property type="match status" value="1"/>
</dbReference>
<keyword evidence="8" id="KW-1185">Reference proteome</keyword>
<name>A0A8T7LZU2_9CHLR</name>
<dbReference type="Proteomes" id="UP001431572">
    <property type="component" value="Chromosome 1"/>
</dbReference>
<reference evidence="6" key="2">
    <citation type="journal article" date="2024" name="Nature">
        <title>Anoxygenic phototroph of the Chloroflexota uses a type I reaction centre.</title>
        <authorList>
            <person name="Tsuji J.M."/>
            <person name="Shaw N.A."/>
            <person name="Nagashima S."/>
            <person name="Venkiteswaran J.J."/>
            <person name="Schiff S.L."/>
            <person name="Watanabe T."/>
            <person name="Fukui M."/>
            <person name="Hanada S."/>
            <person name="Tank M."/>
            <person name="Neufeld J.D."/>
        </authorList>
    </citation>
    <scope>NUCLEOTIDE SEQUENCE</scope>
    <source>
        <strain evidence="6">L227-S17</strain>
    </source>
</reference>
<dbReference type="EMBL" id="JACATZ010000001">
    <property type="protein sequence ID" value="NWJ46567.1"/>
    <property type="molecule type" value="Genomic_DNA"/>
</dbReference>
<dbReference type="Proteomes" id="UP000521676">
    <property type="component" value="Unassembled WGS sequence"/>
</dbReference>
<sequence length="296" mass="33312">MTIVTLTTDFGEQDGYIGMMKGVINTINPAALLVDISHQIEPQNVLQGAFVLYNAHYHFPPNSIHVAVVDPGVSTDRRTICLKVPEVGIFIGPDNGLFSYIIDTYPNISVREPLNQAFHRQFVSNTFFGRDIYAPVAAHLSKGEPFEKVGPLLDVGEVVSFEDLWPQWEQIGKKKVLQGRVLHIDHFGNIISNIHRRQFDQLTESERRNLRVHVEYYSPTTNRKVRLETNGIKANYGDGSPNELITLFGSSDFLELARVNGYAAFDVGNPTQDQASVRVMYRRPQVEIGTPFVVEI</sequence>
<evidence type="ECO:0000256" key="2">
    <source>
        <dbReference type="ARBA" id="ARBA00024035"/>
    </source>
</evidence>